<accession>A0A9D6QTS5</accession>
<dbReference type="Gene3D" id="3.30.160.250">
    <property type="match status" value="1"/>
</dbReference>
<sequence length="112" mass="13307">MNSQKKDLTYYEQLLPQSVQVEVHQEEDGSFWARVLDFKGCYTQGKDFRDLLEMVSDAIYTVLDVPEEFRAFLPRYIPEEIREALEKHESEKQFTAFIADQIHGKRELVFTR</sequence>
<dbReference type="AlphaFoldDB" id="A0A9D6QTS5"/>
<evidence type="ECO:0000313" key="2">
    <source>
        <dbReference type="Proteomes" id="UP000808388"/>
    </source>
</evidence>
<reference evidence="1" key="1">
    <citation type="submission" date="2020-07" db="EMBL/GenBank/DDBJ databases">
        <title>Huge and variable diversity of episymbiotic CPR bacteria and DPANN archaea in groundwater ecosystems.</title>
        <authorList>
            <person name="He C.Y."/>
            <person name="Keren R."/>
            <person name="Whittaker M."/>
            <person name="Farag I.F."/>
            <person name="Doudna J."/>
            <person name="Cate J.H.D."/>
            <person name="Banfield J.F."/>
        </authorList>
    </citation>
    <scope>NUCLEOTIDE SEQUENCE</scope>
    <source>
        <strain evidence="1">NC_groundwater_972_Pr1_S-0.2um_49_27</strain>
    </source>
</reference>
<comment type="caution">
    <text evidence="1">The sequence shown here is derived from an EMBL/GenBank/DDBJ whole genome shotgun (WGS) entry which is preliminary data.</text>
</comment>
<organism evidence="1 2">
    <name type="scientific">Candidatus Sungiibacteriota bacterium</name>
    <dbReference type="NCBI Taxonomy" id="2750080"/>
    <lineage>
        <taxon>Bacteria</taxon>
        <taxon>Candidatus Sungiibacteriota</taxon>
    </lineage>
</organism>
<name>A0A9D6QTS5_9BACT</name>
<dbReference type="SUPFAM" id="SSF143100">
    <property type="entry name" value="TTHA1013/TTHA0281-like"/>
    <property type="match status" value="1"/>
</dbReference>
<proteinExistence type="predicted"/>
<dbReference type="Proteomes" id="UP000808388">
    <property type="component" value="Unassembled WGS sequence"/>
</dbReference>
<protein>
    <submittedName>
        <fullName evidence="1">Type II toxin-antitoxin system HicB family antitoxin</fullName>
    </submittedName>
</protein>
<gene>
    <name evidence="1" type="ORF">HY220_01750</name>
</gene>
<dbReference type="EMBL" id="JACQCQ010000007">
    <property type="protein sequence ID" value="MBI3627457.1"/>
    <property type="molecule type" value="Genomic_DNA"/>
</dbReference>
<evidence type="ECO:0000313" key="1">
    <source>
        <dbReference type="EMBL" id="MBI3627457.1"/>
    </source>
</evidence>
<dbReference type="InterPro" id="IPR035069">
    <property type="entry name" value="TTHA1013/TTHA0281-like"/>
</dbReference>